<dbReference type="InterPro" id="IPR029063">
    <property type="entry name" value="SAM-dependent_MTases_sf"/>
</dbReference>
<sequence>MNINSIDDLSRAAKRAIFLAVDSLLVPIALYCAFALRYGTATPWMPIADSWVLFPVLTMWGVGIIWALRLHRIKLNAFDTHSMANIALAALFLTGSAIILSYVLNLSAPRSVPVLLGLFFCMFAVCARLCGLSLLRWVSQNHSNRKPVAIYGAGAAGIQLAAALRQASEARPVFFIDDNPTLHGLMVAGLPVYGPDKLGKLISVRGIEQILLAVPSMTKERRDEVIAKLGAYDVEVRVLPSYVELMSGKGLMQSLHTVAPDQLLGRDKVALDTPEIAKTYAGRVVMVTGAGGSIGSELCRQLLNCNPARIILFEQGEFQLYTIDQELQAEAKATGIPVIARLGSVTNKARVTGVIAEEGVEIILHAAAYKHVPLVEENELEGARNNVLGTQVVAEAAAAAKLERFILISTDKAVRPTNIMGATKRMAELVVQDTQTRHDATKFAMVRFGNVLGSSGSVLPLFQKQIARGGPVTVTHKDVTRFFMTIPEAARLVLLAGAYAKGGDVFVLDMGEPQKIIDIAHRMITLSGRKVKDPKTGVGDIEIKVTGLRPGEKLYEELLIDDDSLRPTPHAKILRAQEGMLSQIEVASMVRELQGSITEADTVRLRRLIAARVEGYHVQENDSQVS</sequence>
<feature type="transmembrane region" description="Helical" evidence="2">
    <location>
        <begin position="82"/>
        <end position="103"/>
    </location>
</feature>
<dbReference type="PANTHER" id="PTHR43318:SF1">
    <property type="entry name" value="POLYSACCHARIDE BIOSYNTHESIS PROTEIN EPSC-RELATED"/>
    <property type="match status" value="1"/>
</dbReference>
<evidence type="ECO:0000256" key="2">
    <source>
        <dbReference type="SAM" id="Phobius"/>
    </source>
</evidence>
<dbReference type="EMBL" id="LAZR01000307">
    <property type="protein sequence ID" value="KKN75557.1"/>
    <property type="molecule type" value="Genomic_DNA"/>
</dbReference>
<comment type="caution">
    <text evidence="4">The sequence shown here is derived from an EMBL/GenBank/DDBJ whole genome shotgun (WGS) entry which is preliminary data.</text>
</comment>
<gene>
    <name evidence="4" type="ORF">LCGC14_0379100</name>
</gene>
<reference evidence="4" key="1">
    <citation type="journal article" date="2015" name="Nature">
        <title>Complex archaea that bridge the gap between prokaryotes and eukaryotes.</title>
        <authorList>
            <person name="Spang A."/>
            <person name="Saw J.H."/>
            <person name="Jorgensen S.L."/>
            <person name="Zaremba-Niedzwiedzka K."/>
            <person name="Martijn J."/>
            <person name="Lind A.E."/>
            <person name="van Eijk R."/>
            <person name="Schleper C."/>
            <person name="Guy L."/>
            <person name="Ettema T.J."/>
        </authorList>
    </citation>
    <scope>NUCLEOTIDE SEQUENCE</scope>
</reference>
<dbReference type="Gene3D" id="3.40.50.720">
    <property type="entry name" value="NAD(P)-binding Rossmann-like Domain"/>
    <property type="match status" value="2"/>
</dbReference>
<dbReference type="InterPro" id="IPR036291">
    <property type="entry name" value="NAD(P)-bd_dom_sf"/>
</dbReference>
<keyword evidence="2" id="KW-1133">Transmembrane helix</keyword>
<dbReference type="Pfam" id="PF13727">
    <property type="entry name" value="CoA_binding_3"/>
    <property type="match status" value="1"/>
</dbReference>
<evidence type="ECO:0000313" key="4">
    <source>
        <dbReference type="EMBL" id="KKN75557.1"/>
    </source>
</evidence>
<protein>
    <recommendedName>
        <fullName evidence="3">Polysaccharide biosynthesis protein CapD-like domain-containing protein</fullName>
    </recommendedName>
</protein>
<dbReference type="AlphaFoldDB" id="A0A0F9TKY2"/>
<dbReference type="SUPFAM" id="SSF53335">
    <property type="entry name" value="S-adenosyl-L-methionine-dependent methyltransferases"/>
    <property type="match status" value="1"/>
</dbReference>
<feature type="transmembrane region" description="Helical" evidence="2">
    <location>
        <begin position="51"/>
        <end position="70"/>
    </location>
</feature>
<comment type="similarity">
    <text evidence="1">Belongs to the polysaccharide synthase family.</text>
</comment>
<organism evidence="4">
    <name type="scientific">marine sediment metagenome</name>
    <dbReference type="NCBI Taxonomy" id="412755"/>
    <lineage>
        <taxon>unclassified sequences</taxon>
        <taxon>metagenomes</taxon>
        <taxon>ecological metagenomes</taxon>
    </lineage>
</organism>
<proteinExistence type="inferred from homology"/>
<evidence type="ECO:0000259" key="3">
    <source>
        <dbReference type="Pfam" id="PF02719"/>
    </source>
</evidence>
<evidence type="ECO:0000256" key="1">
    <source>
        <dbReference type="ARBA" id="ARBA00007430"/>
    </source>
</evidence>
<accession>A0A0F9TKY2</accession>
<dbReference type="InterPro" id="IPR003869">
    <property type="entry name" value="Polysac_CapD-like"/>
</dbReference>
<feature type="transmembrane region" description="Helical" evidence="2">
    <location>
        <begin position="115"/>
        <end position="135"/>
    </location>
</feature>
<keyword evidence="2" id="KW-0812">Transmembrane</keyword>
<dbReference type="SUPFAM" id="SSF51735">
    <property type="entry name" value="NAD(P)-binding Rossmann-fold domains"/>
    <property type="match status" value="1"/>
</dbReference>
<dbReference type="InterPro" id="IPR051203">
    <property type="entry name" value="Polysaccharide_Synthase-Rel"/>
</dbReference>
<keyword evidence="2" id="KW-0472">Membrane</keyword>
<dbReference type="CDD" id="cd05237">
    <property type="entry name" value="UDP_invert_4-6DH_SDR_e"/>
    <property type="match status" value="1"/>
</dbReference>
<name>A0A0F9TKY2_9ZZZZ</name>
<feature type="domain" description="Polysaccharide biosynthesis protein CapD-like" evidence="3">
    <location>
        <begin position="285"/>
        <end position="577"/>
    </location>
</feature>
<dbReference type="Pfam" id="PF02719">
    <property type="entry name" value="Polysacc_synt_2"/>
    <property type="match status" value="1"/>
</dbReference>
<feature type="transmembrane region" description="Helical" evidence="2">
    <location>
        <begin position="16"/>
        <end position="39"/>
    </location>
</feature>
<dbReference type="PANTHER" id="PTHR43318">
    <property type="entry name" value="UDP-N-ACETYLGLUCOSAMINE 4,6-DEHYDRATASE"/>
    <property type="match status" value="1"/>
</dbReference>
<feature type="transmembrane region" description="Helical" evidence="2">
    <location>
        <begin position="147"/>
        <end position="164"/>
    </location>
</feature>